<dbReference type="PANTHER" id="PTHR14052:SF0">
    <property type="entry name" value="ORIGIN RECOGNITION COMPLEX SUBUNIT 2"/>
    <property type="match status" value="1"/>
</dbReference>
<protein>
    <recommendedName>
        <fullName evidence="2">Origin recognition complex subunit 2 winged-helix domain-containing protein</fullName>
    </recommendedName>
</protein>
<feature type="compositionally biased region" description="Basic residues" evidence="1">
    <location>
        <begin position="320"/>
        <end position="330"/>
    </location>
</feature>
<evidence type="ECO:0000256" key="1">
    <source>
        <dbReference type="SAM" id="MobiDB-lite"/>
    </source>
</evidence>
<dbReference type="InterPro" id="IPR007220">
    <property type="entry name" value="ORC2"/>
</dbReference>
<dbReference type="GO" id="GO:0003688">
    <property type="term" value="F:DNA replication origin binding"/>
    <property type="evidence" value="ECO:0007669"/>
    <property type="project" value="UniProtKB-UniRule"/>
</dbReference>
<name>A0A0V0QLX4_PSEPJ</name>
<dbReference type="OrthoDB" id="289308at2759"/>
<dbReference type="InParanoid" id="A0A0V0QLX4"/>
<dbReference type="Pfam" id="PF24882">
    <property type="entry name" value="WHD_ORC2"/>
    <property type="match status" value="1"/>
</dbReference>
<feature type="compositionally biased region" description="Acidic residues" evidence="1">
    <location>
        <begin position="258"/>
        <end position="292"/>
    </location>
</feature>
<feature type="compositionally biased region" description="Basic and acidic residues" evidence="1">
    <location>
        <begin position="331"/>
        <end position="342"/>
    </location>
</feature>
<sequence length="359" mass="42451">MHDQKYNFMQDYIEAPQKLKMYDPKLEVGTSKKELNNKLMIKYLQKNQSSEKRINEFFEKNEEIQQKIKKIIFSLKCGSNIIVHGYGSLLQISQLACCGKIRLLTSFIDHRYFLLINQDLQENFGFQHYQLNTLLPYETEFKSMQNLANAKKNLKQKALVHVLKSFTSNQKNVIYELARYLLDHPKSQGLVFRDLYTLCEDEGILVRESQLKENLLEILDHKIIIEKEINNKKYFTMNYQKSILQKLANKQEILEEGENGEQLDEEDDFDDENENQDEDEQPYIESSDEEEGENQKQNGDINFLSQDEDSQDIKENSKDKKNRKNSKKNQKMSEEILEKKEEQEEEVFNSSSDDDQFLS</sequence>
<dbReference type="Proteomes" id="UP000054937">
    <property type="component" value="Unassembled WGS sequence"/>
</dbReference>
<accession>A0A0V0QLX4</accession>
<dbReference type="EMBL" id="LDAU01000144">
    <property type="protein sequence ID" value="KRX03080.1"/>
    <property type="molecule type" value="Genomic_DNA"/>
</dbReference>
<dbReference type="InterPro" id="IPR056773">
    <property type="entry name" value="WHD_ORC2"/>
</dbReference>
<feature type="region of interest" description="Disordered" evidence="1">
    <location>
        <begin position="258"/>
        <end position="359"/>
    </location>
</feature>
<feature type="compositionally biased region" description="Acidic residues" evidence="1">
    <location>
        <begin position="343"/>
        <end position="359"/>
    </location>
</feature>
<dbReference type="AlphaFoldDB" id="A0A0V0QLX4"/>
<dbReference type="OMA" id="QDYIEAP"/>
<organism evidence="3 4">
    <name type="scientific">Pseudocohnilembus persalinus</name>
    <name type="common">Ciliate</name>
    <dbReference type="NCBI Taxonomy" id="266149"/>
    <lineage>
        <taxon>Eukaryota</taxon>
        <taxon>Sar</taxon>
        <taxon>Alveolata</taxon>
        <taxon>Ciliophora</taxon>
        <taxon>Intramacronucleata</taxon>
        <taxon>Oligohymenophorea</taxon>
        <taxon>Scuticociliatia</taxon>
        <taxon>Philasterida</taxon>
        <taxon>Pseudocohnilembidae</taxon>
        <taxon>Pseudocohnilembus</taxon>
    </lineage>
</organism>
<dbReference type="GO" id="GO:0005664">
    <property type="term" value="C:nuclear origin of replication recognition complex"/>
    <property type="evidence" value="ECO:0007669"/>
    <property type="project" value="UniProtKB-UniRule"/>
</dbReference>
<proteinExistence type="predicted"/>
<dbReference type="PANTHER" id="PTHR14052">
    <property type="entry name" value="ORIGIN RECOGNITION COMPLEX SUBUNIT 2"/>
    <property type="match status" value="1"/>
</dbReference>
<evidence type="ECO:0000259" key="2">
    <source>
        <dbReference type="Pfam" id="PF24882"/>
    </source>
</evidence>
<keyword evidence="4" id="KW-1185">Reference proteome</keyword>
<gene>
    <name evidence="3" type="ORF">PPERSA_10161</name>
</gene>
<reference evidence="3 4" key="1">
    <citation type="journal article" date="2015" name="Sci. Rep.">
        <title>Genome of the facultative scuticociliatosis pathogen Pseudocohnilembus persalinus provides insight into its virulence through horizontal gene transfer.</title>
        <authorList>
            <person name="Xiong J."/>
            <person name="Wang G."/>
            <person name="Cheng J."/>
            <person name="Tian M."/>
            <person name="Pan X."/>
            <person name="Warren A."/>
            <person name="Jiang C."/>
            <person name="Yuan D."/>
            <person name="Miao W."/>
        </authorList>
    </citation>
    <scope>NUCLEOTIDE SEQUENCE [LARGE SCALE GENOMIC DNA]</scope>
    <source>
        <strain evidence="3">36N120E</strain>
    </source>
</reference>
<comment type="caution">
    <text evidence="3">The sequence shown here is derived from an EMBL/GenBank/DDBJ whole genome shotgun (WGS) entry which is preliminary data.</text>
</comment>
<feature type="compositionally biased region" description="Polar residues" evidence="1">
    <location>
        <begin position="295"/>
        <end position="305"/>
    </location>
</feature>
<dbReference type="GO" id="GO:0006260">
    <property type="term" value="P:DNA replication"/>
    <property type="evidence" value="ECO:0007669"/>
    <property type="project" value="UniProtKB-UniRule"/>
</dbReference>
<evidence type="ECO:0000313" key="3">
    <source>
        <dbReference type="EMBL" id="KRX03080.1"/>
    </source>
</evidence>
<evidence type="ECO:0000313" key="4">
    <source>
        <dbReference type="Proteomes" id="UP000054937"/>
    </source>
</evidence>
<feature type="domain" description="Origin recognition complex subunit 2 winged-helix" evidence="2">
    <location>
        <begin position="184"/>
        <end position="242"/>
    </location>
</feature>